<organism evidence="8 9">
    <name type="scientific">Nostoc punctiforme NIES-2108</name>
    <dbReference type="NCBI Taxonomy" id="1356359"/>
    <lineage>
        <taxon>Bacteria</taxon>
        <taxon>Bacillati</taxon>
        <taxon>Cyanobacteriota</taxon>
        <taxon>Cyanophyceae</taxon>
        <taxon>Nostocales</taxon>
        <taxon>Nostocaceae</taxon>
        <taxon>Nostoc</taxon>
    </lineage>
</organism>
<dbReference type="PANTHER" id="PTHR10465:SF0">
    <property type="entry name" value="SARCALUMENIN"/>
    <property type="match status" value="1"/>
</dbReference>
<dbReference type="GO" id="GO:0005525">
    <property type="term" value="F:GTP binding"/>
    <property type="evidence" value="ECO:0007669"/>
    <property type="project" value="UniProtKB-KW"/>
</dbReference>
<evidence type="ECO:0000313" key="8">
    <source>
        <dbReference type="EMBL" id="RCJ38098.1"/>
    </source>
</evidence>
<keyword evidence="5 6" id="KW-0472">Membrane</keyword>
<evidence type="ECO:0000256" key="2">
    <source>
        <dbReference type="ARBA" id="ARBA00022741"/>
    </source>
</evidence>
<proteinExistence type="predicted"/>
<keyword evidence="3" id="KW-0378">Hydrolase</keyword>
<reference evidence="8 9" key="1">
    <citation type="submission" date="2016-04" db="EMBL/GenBank/DDBJ databases">
        <authorList>
            <person name="Evans L.H."/>
            <person name="Alamgir A."/>
            <person name="Owens N."/>
            <person name="Weber N.D."/>
            <person name="Virtaneva K."/>
            <person name="Barbian K."/>
            <person name="Babar A."/>
            <person name="Rosenke K."/>
        </authorList>
    </citation>
    <scope>NUCLEOTIDE SEQUENCE [LARGE SCALE GENOMIC DNA]</scope>
    <source>
        <strain evidence="8">NIES-2108</strain>
    </source>
</reference>
<evidence type="ECO:0000256" key="6">
    <source>
        <dbReference type="SAM" id="Phobius"/>
    </source>
</evidence>
<dbReference type="SUPFAM" id="SSF52540">
    <property type="entry name" value="P-loop containing nucleoside triphosphate hydrolases"/>
    <property type="match status" value="1"/>
</dbReference>
<dbReference type="CDD" id="cd09912">
    <property type="entry name" value="DLP_2"/>
    <property type="match status" value="1"/>
</dbReference>
<dbReference type="AlphaFoldDB" id="A0A367RNG3"/>
<evidence type="ECO:0000256" key="3">
    <source>
        <dbReference type="ARBA" id="ARBA00022801"/>
    </source>
</evidence>
<dbReference type="PANTHER" id="PTHR10465">
    <property type="entry name" value="TRANSMEMBRANE GTPASE FZO1"/>
    <property type="match status" value="1"/>
</dbReference>
<evidence type="ECO:0000256" key="5">
    <source>
        <dbReference type="ARBA" id="ARBA00023136"/>
    </source>
</evidence>
<keyword evidence="6" id="KW-1133">Transmembrane helix</keyword>
<comment type="subcellular location">
    <subcellularLocation>
        <location evidence="1">Membrane</location>
    </subcellularLocation>
</comment>
<keyword evidence="2" id="KW-0547">Nucleotide-binding</keyword>
<comment type="caution">
    <text evidence="8">The sequence shown here is derived from an EMBL/GenBank/DDBJ whole genome shotgun (WGS) entry which is preliminary data.</text>
</comment>
<gene>
    <name evidence="8" type="ORF">A6769_10115</name>
</gene>
<feature type="transmembrane region" description="Helical" evidence="6">
    <location>
        <begin position="31"/>
        <end position="51"/>
    </location>
</feature>
<dbReference type="SUPFAM" id="SSF158682">
    <property type="entry name" value="TerB-like"/>
    <property type="match status" value="1"/>
</dbReference>
<keyword evidence="4" id="KW-0342">GTP-binding</keyword>
<dbReference type="Pfam" id="PF00350">
    <property type="entry name" value="Dynamin_N"/>
    <property type="match status" value="1"/>
</dbReference>
<sequence>MNTLLIGNQVVDLLSRITGQKLTQRDATRPVIFLANLVTVLLGVMFVDGIVTDEKKQRLLAILYRFSTPGSDVRRLTHLMIKGIKEDQLYLKVNELLTLINPLTQSERLLLIGFGYEMSAANSEGNSRKQQYLRLLAKYLDVKPQHSLVLAAAFKPEKHFDKAVLNEVYMLLEPERFQGEGTVFIKGSGDKLRIMPVKTIITEPHVPVSYEGLKKFHELNKQLDNYCQQIFQIVQACSEGNFVPKDLIDEVSMVLKNLQSQRFRLAVVGEFSQGKSTLINALLGEEIQPTREIPCSGTVTVLKYGMQKRIVCRYKDGSEEEIEFDEYQQKASISEDTAIGCPSDKLLQSEIEEIIFEHPDLELCSSGVEIIDSPGLNEHPELTAVTQKLLRDIDAAIFLTNASRSLTQGERNLLHELKIKLNHGKDDKPANNLFIVGNFMDLVRTEKGREQVKQRIYNFVEGDNPIITGKNRVHFISVQAALDAILNGYEDEYRKNFNSFTKSIEKFLMIERGALKLERSVDEINKLIQKVISRLKKTDDTLKDNMQTYQTEKQKILEQIGEASGRDVKICVLAVRIIEQALEKANTSWEEWYQGLSERMILRSDHWYSKHGSFWSKDKLIREYIPCFMEDLIDEINEWNKNQMNDIILRDSLQILNESIQYELSTIQADFQQLYIKSDTSFNNRLDFFSGNINSEFMGFSSVSISNALGVEIGLSPGGISFIAAFIAAIIAKVTMIINTFELEEADDDELYNPIKIKVLEIGLEKFDQCIDKVYEKLYENFDTAFDSQVESANRFIEQSISLYENLLEQQEKAEQESIKKYNISKAFILQQCQQLEQVQNGINTDIGLWYSEIINKINY</sequence>
<dbReference type="InterPro" id="IPR045063">
    <property type="entry name" value="Dynamin_N"/>
</dbReference>
<dbReference type="InterPro" id="IPR027094">
    <property type="entry name" value="Mitofusin_fam"/>
</dbReference>
<dbReference type="Proteomes" id="UP000252085">
    <property type="component" value="Unassembled WGS sequence"/>
</dbReference>
<dbReference type="Gene3D" id="1.10.3680.10">
    <property type="entry name" value="TerB-like"/>
    <property type="match status" value="1"/>
</dbReference>
<evidence type="ECO:0000259" key="7">
    <source>
        <dbReference type="Pfam" id="PF00350"/>
    </source>
</evidence>
<evidence type="ECO:0000256" key="4">
    <source>
        <dbReference type="ARBA" id="ARBA00023134"/>
    </source>
</evidence>
<evidence type="ECO:0000256" key="1">
    <source>
        <dbReference type="ARBA" id="ARBA00004370"/>
    </source>
</evidence>
<dbReference type="GO" id="GO:0003924">
    <property type="term" value="F:GTPase activity"/>
    <property type="evidence" value="ECO:0007669"/>
    <property type="project" value="InterPro"/>
</dbReference>
<protein>
    <submittedName>
        <fullName evidence="8">Dynamin family protein</fullName>
    </submittedName>
</protein>
<accession>A0A367RNG3</accession>
<dbReference type="EMBL" id="LXQE01000125">
    <property type="protein sequence ID" value="RCJ38098.1"/>
    <property type="molecule type" value="Genomic_DNA"/>
</dbReference>
<keyword evidence="6" id="KW-0812">Transmembrane</keyword>
<feature type="domain" description="Dynamin N-terminal" evidence="7">
    <location>
        <begin position="265"/>
        <end position="417"/>
    </location>
</feature>
<dbReference type="GO" id="GO:0016020">
    <property type="term" value="C:membrane"/>
    <property type="evidence" value="ECO:0007669"/>
    <property type="project" value="UniProtKB-SubCell"/>
</dbReference>
<dbReference type="Gene3D" id="3.40.50.300">
    <property type="entry name" value="P-loop containing nucleotide triphosphate hydrolases"/>
    <property type="match status" value="1"/>
</dbReference>
<dbReference type="InterPro" id="IPR027417">
    <property type="entry name" value="P-loop_NTPase"/>
</dbReference>
<evidence type="ECO:0000313" key="9">
    <source>
        <dbReference type="Proteomes" id="UP000252085"/>
    </source>
</evidence>
<name>A0A367RNG3_NOSPU</name>
<dbReference type="InterPro" id="IPR029024">
    <property type="entry name" value="TerB-like"/>
</dbReference>